<evidence type="ECO:0000259" key="3">
    <source>
        <dbReference type="PROSITE" id="PS51181"/>
    </source>
</evidence>
<evidence type="ECO:0000313" key="4">
    <source>
        <dbReference type="EMBL" id="GAT96254.1"/>
    </source>
</evidence>
<name>A0A5K1ULB5_ENTHI</name>
<dbReference type="OMA" id="AMIRTQN"/>
<dbReference type="PANTHER" id="PTHR12305:SF60">
    <property type="entry name" value="PHOSPHATIDYLINOSITOL 3,4,5-TRISPHOSPHATE 3-PHOSPHATASE TPTE2-RELATED"/>
    <property type="match status" value="1"/>
</dbReference>
<dbReference type="VEuPathDB" id="AmoebaDB:EHI7A_124400"/>
<dbReference type="SUPFAM" id="SSF52799">
    <property type="entry name" value="(Phosphotyrosine protein) phosphatases II"/>
    <property type="match status" value="1"/>
</dbReference>
<sequence length="381" mass="44046">MLRSIAAQDKTCLSYAGKLFDLSYVLPNLIAMAFPATGFSQQWRNSRNDVAEFLKKNHPNHYKIWNLTEEQYDATPFDNNVVHCGFLDHHPPKFNFLLQIVNEIVNYLNEDQMNTAVIHCRAGRGRTGIVVCSVLLALGKAKNTEESLYLFGERRSKKKRGVTAPCQVRYVYYFDCYHRTFSEYIPIPQYMMRIVSIQTFGFQIGVSGYEDAAPIFYFNPLSHHNEHPSMLYIQQKLNEIDGKYTTIFPKNYMSGDIIIMVCFMSKGKINIIGRLMINTFFWENNVKYEYSLKQMQDATEGKNKNSFKLPDNYKIIIQTENIENNKENELLHDKIIHSLDVLHNIDSIVTRASINKQTTPQLITSPVPSYPVPPSLDMTFL</sequence>
<dbReference type="Gene3D" id="3.90.190.10">
    <property type="entry name" value="Protein tyrosine phosphatase superfamily"/>
    <property type="match status" value="1"/>
</dbReference>
<dbReference type="GO" id="GO:0005829">
    <property type="term" value="C:cytosol"/>
    <property type="evidence" value="ECO:0007669"/>
    <property type="project" value="TreeGrafter"/>
</dbReference>
<dbReference type="InterPro" id="IPR000387">
    <property type="entry name" value="Tyr_Pase_dom"/>
</dbReference>
<organism evidence="4 5">
    <name type="scientific">Entamoeba histolytica</name>
    <dbReference type="NCBI Taxonomy" id="5759"/>
    <lineage>
        <taxon>Eukaryota</taxon>
        <taxon>Amoebozoa</taxon>
        <taxon>Evosea</taxon>
        <taxon>Archamoebae</taxon>
        <taxon>Mastigamoebida</taxon>
        <taxon>Entamoebidae</taxon>
        <taxon>Entamoeba</taxon>
    </lineage>
</organism>
<dbReference type="PROSITE" id="PS50056">
    <property type="entry name" value="TYR_PHOSPHATASE_2"/>
    <property type="match status" value="1"/>
</dbReference>
<dbReference type="CDD" id="cd14497">
    <property type="entry name" value="PTP_PTEN-like"/>
    <property type="match status" value="1"/>
</dbReference>
<dbReference type="Pfam" id="PF22785">
    <property type="entry name" value="Tc-R-P"/>
    <property type="match status" value="1"/>
</dbReference>
<feature type="domain" description="Phosphatase tensin-type" evidence="3">
    <location>
        <begin position="11"/>
        <end position="181"/>
    </location>
</feature>
<comment type="caution">
    <text evidence="4">The sequence shown here is derived from an EMBL/GenBank/DDBJ whole genome shotgun (WGS) entry which is preliminary data.</text>
</comment>
<evidence type="ECO:0000256" key="1">
    <source>
        <dbReference type="ARBA" id="ARBA00022801"/>
    </source>
</evidence>
<dbReference type="VEuPathDB" id="AmoebaDB:EHI5A_177420"/>
<protein>
    <submittedName>
        <fullName evidence="4">Phosphatidylinositol 3 4 5-trisphosphate 3-phosphatase putative</fullName>
    </submittedName>
</protein>
<reference evidence="4 5" key="1">
    <citation type="submission" date="2016-05" db="EMBL/GenBank/DDBJ databases">
        <title>First whole genome sequencing of Entamoeba histolytica HM1:IMSS-clone-6.</title>
        <authorList>
            <person name="Mukherjee Avik.K."/>
            <person name="Izumyama S."/>
            <person name="Nakada-Tsukui K."/>
            <person name="Nozaki T."/>
        </authorList>
    </citation>
    <scope>NUCLEOTIDE SEQUENCE [LARGE SCALE GENOMIC DNA]</scope>
    <source>
        <strain evidence="4 5">HM1:IMSS clone 6</strain>
    </source>
</reference>
<dbReference type="InterPro" id="IPR016130">
    <property type="entry name" value="Tyr_Pase_AS"/>
</dbReference>
<dbReference type="InterPro" id="IPR051281">
    <property type="entry name" value="Dual-spec_lipid-protein_phosph"/>
</dbReference>
<dbReference type="EMBL" id="BDEQ01000001">
    <property type="protein sequence ID" value="GAT96254.1"/>
    <property type="molecule type" value="Genomic_DNA"/>
</dbReference>
<keyword evidence="1" id="KW-0378">Hydrolase</keyword>
<dbReference type="InterPro" id="IPR029023">
    <property type="entry name" value="Tensin_phosphatase"/>
</dbReference>
<evidence type="ECO:0000313" key="5">
    <source>
        <dbReference type="Proteomes" id="UP000078387"/>
    </source>
</evidence>
<dbReference type="PROSITE" id="PS00383">
    <property type="entry name" value="TYR_PHOSPHATASE_1"/>
    <property type="match status" value="1"/>
</dbReference>
<gene>
    <name evidence="4" type="ORF">CL6EHI_041900</name>
</gene>
<evidence type="ECO:0000259" key="2">
    <source>
        <dbReference type="PROSITE" id="PS50056"/>
    </source>
</evidence>
<dbReference type="AlphaFoldDB" id="A0A5K1ULB5"/>
<dbReference type="VEuPathDB" id="AmoebaDB:KM1_208270"/>
<dbReference type="InterPro" id="IPR029021">
    <property type="entry name" value="Prot-tyrosine_phosphatase-like"/>
</dbReference>
<dbReference type="GO" id="GO:0016314">
    <property type="term" value="F:phosphatidylinositol-3,4,5-trisphosphate 3-phosphatase activity"/>
    <property type="evidence" value="ECO:0007669"/>
    <property type="project" value="TreeGrafter"/>
</dbReference>
<dbReference type="VEuPathDB" id="AmoebaDB:EHI_041900"/>
<dbReference type="PROSITE" id="PS51181">
    <property type="entry name" value="PPASE_TENSIN"/>
    <property type="match status" value="1"/>
</dbReference>
<proteinExistence type="predicted"/>
<dbReference type="PANTHER" id="PTHR12305">
    <property type="entry name" value="PHOSPHATASE WITH HOMOLOGY TO TENSIN"/>
    <property type="match status" value="1"/>
</dbReference>
<accession>A0A5K1ULB5</accession>
<dbReference type="VEuPathDB" id="AmoebaDB:EHI8A_132920"/>
<dbReference type="Proteomes" id="UP000078387">
    <property type="component" value="Unassembled WGS sequence"/>
</dbReference>
<feature type="domain" description="Tyrosine specific protein phosphatases" evidence="2">
    <location>
        <begin position="95"/>
        <end position="169"/>
    </location>
</feature>